<proteinExistence type="predicted"/>
<protein>
    <recommendedName>
        <fullName evidence="3">DUF4291 domain-containing protein</fullName>
    </recommendedName>
</protein>
<accession>A0A2T9YS64</accession>
<gene>
    <name evidence="1" type="ORF">BB559_002817</name>
</gene>
<dbReference type="OrthoDB" id="413653at2759"/>
<dbReference type="EMBL" id="MBFT01000198">
    <property type="protein sequence ID" value="PVU95185.1"/>
    <property type="molecule type" value="Genomic_DNA"/>
</dbReference>
<name>A0A2T9YS64_9FUNG</name>
<dbReference type="PANTHER" id="PTHR38567:SF1">
    <property type="entry name" value="DUF4291 DOMAIN-CONTAINING PROTEIN"/>
    <property type="match status" value="1"/>
</dbReference>
<evidence type="ECO:0008006" key="3">
    <source>
        <dbReference type="Google" id="ProtNLM"/>
    </source>
</evidence>
<evidence type="ECO:0000313" key="1">
    <source>
        <dbReference type="EMBL" id="PVU95185.1"/>
    </source>
</evidence>
<reference evidence="1 2" key="1">
    <citation type="journal article" date="2018" name="MBio">
        <title>Comparative Genomics Reveals the Core Gene Toolbox for the Fungus-Insect Symbiosis.</title>
        <authorList>
            <person name="Wang Y."/>
            <person name="Stata M."/>
            <person name="Wang W."/>
            <person name="Stajich J.E."/>
            <person name="White M.M."/>
            <person name="Moncalvo J.M."/>
        </authorList>
    </citation>
    <scope>NUCLEOTIDE SEQUENCE [LARGE SCALE GENOMIC DNA]</scope>
    <source>
        <strain evidence="1 2">AUS-77-4</strain>
    </source>
</reference>
<dbReference type="InterPro" id="IPR025633">
    <property type="entry name" value="DUF4291"/>
</dbReference>
<sequence>MKAKFKQPFPERQIRAHFTEEFIRVYQAYNEPIALSAVENQNFSLAPKYNNKRMTWIKPSWCWMAYRCGYSYKGYHQSHVLAIDLDRKMFDEVILKSAVLASQQSINTEAESKRNEKENATLSDVIIQWDPERDVALNKLEYRSIQIGIRGNVARRFIEGELIRKITDVTEQFQNAFGFINNGKIEEANKLLPLEIEYPVVDDEIQKKLLIS</sequence>
<dbReference type="PANTHER" id="PTHR38567">
    <property type="entry name" value="DUF4291 DOMAIN-CONTAINING PROTEIN"/>
    <property type="match status" value="1"/>
</dbReference>
<keyword evidence="2" id="KW-1185">Reference proteome</keyword>
<organism evidence="1 2">
    <name type="scientific">Furculomyces boomerangus</name>
    <dbReference type="NCBI Taxonomy" id="61424"/>
    <lineage>
        <taxon>Eukaryota</taxon>
        <taxon>Fungi</taxon>
        <taxon>Fungi incertae sedis</taxon>
        <taxon>Zoopagomycota</taxon>
        <taxon>Kickxellomycotina</taxon>
        <taxon>Harpellomycetes</taxon>
        <taxon>Harpellales</taxon>
        <taxon>Harpellaceae</taxon>
        <taxon>Furculomyces</taxon>
    </lineage>
</organism>
<evidence type="ECO:0000313" key="2">
    <source>
        <dbReference type="Proteomes" id="UP000245699"/>
    </source>
</evidence>
<comment type="caution">
    <text evidence="1">The sequence shown here is derived from an EMBL/GenBank/DDBJ whole genome shotgun (WGS) entry which is preliminary data.</text>
</comment>
<dbReference type="Proteomes" id="UP000245699">
    <property type="component" value="Unassembled WGS sequence"/>
</dbReference>
<dbReference type="AlphaFoldDB" id="A0A2T9YS64"/>
<dbReference type="Pfam" id="PF14124">
    <property type="entry name" value="DUF4291"/>
    <property type="match status" value="1"/>
</dbReference>
<dbReference type="STRING" id="61424.A0A2T9YS64"/>